<dbReference type="Gene3D" id="1.10.10.10">
    <property type="entry name" value="Winged helix-like DNA-binding domain superfamily/Winged helix DNA-binding domain"/>
    <property type="match status" value="2"/>
</dbReference>
<evidence type="ECO:0000313" key="6">
    <source>
        <dbReference type="EMBL" id="OHA23741.1"/>
    </source>
</evidence>
<keyword evidence="1" id="KW-0963">Cytoplasm</keyword>
<evidence type="ECO:0008006" key="8">
    <source>
        <dbReference type="Google" id="ProtNLM"/>
    </source>
</evidence>
<name>A0A1G2ML52_9BACT</name>
<dbReference type="EMBL" id="MHRK01000027">
    <property type="protein sequence ID" value="OHA23741.1"/>
    <property type="molecule type" value="Genomic_DNA"/>
</dbReference>
<dbReference type="InterPro" id="IPR005234">
    <property type="entry name" value="ScpB_csome_segregation"/>
</dbReference>
<gene>
    <name evidence="6" type="ORF">A3C72_02425</name>
</gene>
<protein>
    <recommendedName>
        <fullName evidence="8">SMC-Scp complex subunit ScpB</fullName>
    </recommendedName>
</protein>
<feature type="region of interest" description="Disordered" evidence="5">
    <location>
        <begin position="175"/>
        <end position="201"/>
    </location>
</feature>
<reference evidence="6 7" key="1">
    <citation type="journal article" date="2016" name="Nat. Commun.">
        <title>Thousands of microbial genomes shed light on interconnected biogeochemical processes in an aquifer system.</title>
        <authorList>
            <person name="Anantharaman K."/>
            <person name="Brown C.T."/>
            <person name="Hug L.A."/>
            <person name="Sharon I."/>
            <person name="Castelle C.J."/>
            <person name="Probst A.J."/>
            <person name="Thomas B.C."/>
            <person name="Singh A."/>
            <person name="Wilkins M.J."/>
            <person name="Karaoz U."/>
            <person name="Brodie E.L."/>
            <person name="Williams K.H."/>
            <person name="Hubbard S.S."/>
            <person name="Banfield J.F."/>
        </authorList>
    </citation>
    <scope>NUCLEOTIDE SEQUENCE [LARGE SCALE GENOMIC DNA]</scope>
</reference>
<keyword evidence="3" id="KW-0159">Chromosome partition</keyword>
<feature type="compositionally biased region" description="Basic and acidic residues" evidence="5">
    <location>
        <begin position="176"/>
        <end position="193"/>
    </location>
</feature>
<dbReference type="Proteomes" id="UP000177130">
    <property type="component" value="Unassembled WGS sequence"/>
</dbReference>
<dbReference type="GO" id="GO:0051304">
    <property type="term" value="P:chromosome separation"/>
    <property type="evidence" value="ECO:0007669"/>
    <property type="project" value="InterPro"/>
</dbReference>
<evidence type="ECO:0000256" key="4">
    <source>
        <dbReference type="ARBA" id="ARBA00023306"/>
    </source>
</evidence>
<dbReference type="InterPro" id="IPR036390">
    <property type="entry name" value="WH_DNA-bd_sf"/>
</dbReference>
<comment type="caution">
    <text evidence="6">The sequence shown here is derived from an EMBL/GenBank/DDBJ whole genome shotgun (WGS) entry which is preliminary data.</text>
</comment>
<evidence type="ECO:0000256" key="1">
    <source>
        <dbReference type="ARBA" id="ARBA00022490"/>
    </source>
</evidence>
<evidence type="ECO:0000313" key="7">
    <source>
        <dbReference type="Proteomes" id="UP000177130"/>
    </source>
</evidence>
<proteinExistence type="predicted"/>
<keyword evidence="4" id="KW-0131">Cell cycle</keyword>
<dbReference type="PANTHER" id="PTHR34298:SF2">
    <property type="entry name" value="SEGREGATION AND CONDENSATION PROTEIN B"/>
    <property type="match status" value="1"/>
</dbReference>
<dbReference type="SUPFAM" id="SSF46785">
    <property type="entry name" value="Winged helix' DNA-binding domain"/>
    <property type="match status" value="2"/>
</dbReference>
<accession>A0A1G2ML52</accession>
<evidence type="ECO:0000256" key="3">
    <source>
        <dbReference type="ARBA" id="ARBA00022829"/>
    </source>
</evidence>
<dbReference type="GO" id="GO:0051301">
    <property type="term" value="P:cell division"/>
    <property type="evidence" value="ECO:0007669"/>
    <property type="project" value="UniProtKB-KW"/>
</dbReference>
<organism evidence="6 7">
    <name type="scientific">Candidatus Taylorbacteria bacterium RIFCSPHIGHO2_02_FULL_43_32b</name>
    <dbReference type="NCBI Taxonomy" id="1802306"/>
    <lineage>
        <taxon>Bacteria</taxon>
        <taxon>Candidatus Tayloriibacteriota</taxon>
    </lineage>
</organism>
<sequence>MDKMNVASTIESVLFWKAEPISIGRLAEIIQVNEEEVLKGISELEILLRDRGVTLIRKDNSVALATAPSNAPFIEKLTKDELSKDIGKAGMETLAIVLYYGPISRREIDYIRGVNSAFIVRHLLVRGLVEKVEDKKDQRVFLYKPTFDLLAFLGTKKVEDLPEFDSIRSEFSSFVEQRDKQKDEHDKEQDRPQDNAVNLAP</sequence>
<keyword evidence="2" id="KW-0132">Cell division</keyword>
<dbReference type="InterPro" id="IPR036388">
    <property type="entry name" value="WH-like_DNA-bd_sf"/>
</dbReference>
<evidence type="ECO:0000256" key="5">
    <source>
        <dbReference type="SAM" id="MobiDB-lite"/>
    </source>
</evidence>
<dbReference type="AlphaFoldDB" id="A0A1G2ML52"/>
<dbReference type="PANTHER" id="PTHR34298">
    <property type="entry name" value="SEGREGATION AND CONDENSATION PROTEIN B"/>
    <property type="match status" value="1"/>
</dbReference>
<evidence type="ECO:0000256" key="2">
    <source>
        <dbReference type="ARBA" id="ARBA00022618"/>
    </source>
</evidence>
<dbReference type="STRING" id="1802306.A3C72_02425"/>
<dbReference type="Pfam" id="PF04079">
    <property type="entry name" value="SMC_ScpB"/>
    <property type="match status" value="1"/>
</dbReference>